<feature type="region of interest" description="Disordered" evidence="1">
    <location>
        <begin position="1"/>
        <end position="76"/>
    </location>
</feature>
<feature type="compositionally biased region" description="Polar residues" evidence="1">
    <location>
        <begin position="28"/>
        <end position="66"/>
    </location>
</feature>
<evidence type="ECO:0000313" key="2">
    <source>
        <dbReference type="EMBL" id="KNC72336.1"/>
    </source>
</evidence>
<sequence>MSHEVGTSSPNDKVINQGHIRNTRESIGPTQTAHEHNNSNAKGTQEMSELSLNSFEDSSTNISSVTLPEYTFEDDA</sequence>
<proteinExistence type="predicted"/>
<keyword evidence="3" id="KW-1185">Reference proteome</keyword>
<evidence type="ECO:0000313" key="3">
    <source>
        <dbReference type="Proteomes" id="UP000054560"/>
    </source>
</evidence>
<name>A0A0L0F6Y5_9EUKA</name>
<dbReference type="Proteomes" id="UP000054560">
    <property type="component" value="Unassembled WGS sequence"/>
</dbReference>
<dbReference type="AlphaFoldDB" id="A0A0L0F6Y5"/>
<accession>A0A0L0F6Y5</accession>
<feature type="non-terminal residue" evidence="2">
    <location>
        <position position="76"/>
    </location>
</feature>
<gene>
    <name evidence="2" type="ORF">SARC_15110</name>
</gene>
<feature type="compositionally biased region" description="Polar residues" evidence="1">
    <location>
        <begin position="1"/>
        <end position="11"/>
    </location>
</feature>
<protein>
    <submittedName>
        <fullName evidence="2">Uncharacterized protein</fullName>
    </submittedName>
</protein>
<organism evidence="2 3">
    <name type="scientific">Sphaeroforma arctica JP610</name>
    <dbReference type="NCBI Taxonomy" id="667725"/>
    <lineage>
        <taxon>Eukaryota</taxon>
        <taxon>Ichthyosporea</taxon>
        <taxon>Ichthyophonida</taxon>
        <taxon>Sphaeroforma</taxon>
    </lineage>
</organism>
<dbReference type="GeneID" id="25915614"/>
<evidence type="ECO:0000256" key="1">
    <source>
        <dbReference type="SAM" id="MobiDB-lite"/>
    </source>
</evidence>
<dbReference type="EMBL" id="KQ247226">
    <property type="protein sequence ID" value="KNC72336.1"/>
    <property type="molecule type" value="Genomic_DNA"/>
</dbReference>
<dbReference type="RefSeq" id="XP_014146238.1">
    <property type="nucleotide sequence ID" value="XM_014290763.1"/>
</dbReference>
<reference evidence="2 3" key="1">
    <citation type="submission" date="2011-02" db="EMBL/GenBank/DDBJ databases">
        <title>The Genome Sequence of Sphaeroforma arctica JP610.</title>
        <authorList>
            <consortium name="The Broad Institute Genome Sequencing Platform"/>
            <person name="Russ C."/>
            <person name="Cuomo C."/>
            <person name="Young S.K."/>
            <person name="Zeng Q."/>
            <person name="Gargeya S."/>
            <person name="Alvarado L."/>
            <person name="Berlin A."/>
            <person name="Chapman S.B."/>
            <person name="Chen Z."/>
            <person name="Freedman E."/>
            <person name="Gellesch M."/>
            <person name="Goldberg J."/>
            <person name="Griggs A."/>
            <person name="Gujja S."/>
            <person name="Heilman E."/>
            <person name="Heiman D."/>
            <person name="Howarth C."/>
            <person name="Mehta T."/>
            <person name="Neiman D."/>
            <person name="Pearson M."/>
            <person name="Roberts A."/>
            <person name="Saif S."/>
            <person name="Shea T."/>
            <person name="Shenoy N."/>
            <person name="Sisk P."/>
            <person name="Stolte C."/>
            <person name="Sykes S."/>
            <person name="White J."/>
            <person name="Yandava C."/>
            <person name="Burger G."/>
            <person name="Gray M.W."/>
            <person name="Holland P.W.H."/>
            <person name="King N."/>
            <person name="Lang F.B.F."/>
            <person name="Roger A.J."/>
            <person name="Ruiz-Trillo I."/>
            <person name="Haas B."/>
            <person name="Nusbaum C."/>
            <person name="Birren B."/>
        </authorList>
    </citation>
    <scope>NUCLEOTIDE SEQUENCE [LARGE SCALE GENOMIC DNA]</scope>
    <source>
        <strain evidence="2 3">JP610</strain>
    </source>
</reference>